<feature type="region of interest" description="Disordered" evidence="1">
    <location>
        <begin position="125"/>
        <end position="144"/>
    </location>
</feature>
<sequence length="248" mass="29090">MAEVKWIKLVTEFFDDEKIKLIESMPEADMVLIIWVKLLTLAGKKNMNGYIFLTENIPYTEEMLSTLFNRPVNTIRLALETFKSFGMINYNGEGQIKISNWEKHQNINGMEKIRDDTRKRVAKFREEHKQISPPTPPPKKDKTRVDKIRIESNVTVTLHNNKSDKWLKTWEDFKEMRDKTRKKMTKRAEELLTMDLNKLSDNEDTQIAILNQSIMNSWQGVFPLKNKVTPIKCNTEEEILKIIGGDNE</sequence>
<proteinExistence type="predicted"/>
<accession>A0A6H1ZMS1</accession>
<dbReference type="NCBIfam" id="TIGR01714">
    <property type="entry name" value="phage_rep_org_N"/>
    <property type="match status" value="1"/>
</dbReference>
<protein>
    <submittedName>
        <fullName evidence="3">Putative DNA replication protein</fullName>
    </submittedName>
</protein>
<evidence type="ECO:0000259" key="2">
    <source>
        <dbReference type="Pfam" id="PF09681"/>
    </source>
</evidence>
<dbReference type="EMBL" id="MT144106">
    <property type="protein sequence ID" value="QJA48854.1"/>
    <property type="molecule type" value="Genomic_DNA"/>
</dbReference>
<dbReference type="InterPro" id="IPR010056">
    <property type="entry name" value="Phage_rep_org__N"/>
</dbReference>
<dbReference type="InterPro" id="IPR053162">
    <property type="entry name" value="DnaD"/>
</dbReference>
<gene>
    <name evidence="3" type="ORF">TM448A01175_0009</name>
</gene>
<evidence type="ECO:0000256" key="1">
    <source>
        <dbReference type="SAM" id="MobiDB-lite"/>
    </source>
</evidence>
<dbReference type="AlphaFoldDB" id="A0A6H1ZMS1"/>
<dbReference type="Pfam" id="PF09681">
    <property type="entry name" value="Phage_rep_org_N"/>
    <property type="match status" value="1"/>
</dbReference>
<organism evidence="3">
    <name type="scientific">viral metagenome</name>
    <dbReference type="NCBI Taxonomy" id="1070528"/>
    <lineage>
        <taxon>unclassified sequences</taxon>
        <taxon>metagenomes</taxon>
        <taxon>organismal metagenomes</taxon>
    </lineage>
</organism>
<reference evidence="3" key="1">
    <citation type="submission" date="2020-03" db="EMBL/GenBank/DDBJ databases">
        <title>The deep terrestrial virosphere.</title>
        <authorList>
            <person name="Holmfeldt K."/>
            <person name="Nilsson E."/>
            <person name="Simone D."/>
            <person name="Lopez-Fernandez M."/>
            <person name="Wu X."/>
            <person name="de Brujin I."/>
            <person name="Lundin D."/>
            <person name="Andersson A."/>
            <person name="Bertilsson S."/>
            <person name="Dopson M."/>
        </authorList>
    </citation>
    <scope>NUCLEOTIDE SEQUENCE</scope>
    <source>
        <strain evidence="3">TM448A01175</strain>
    </source>
</reference>
<name>A0A6H1ZMS1_9ZZZZ</name>
<feature type="domain" description="Phage replisome organiser N-terminal" evidence="2">
    <location>
        <begin position="6"/>
        <end position="126"/>
    </location>
</feature>
<dbReference type="PANTHER" id="PTHR37293">
    <property type="entry name" value="PHAGE REPLICATION PROTEIN-RELATED"/>
    <property type="match status" value="1"/>
</dbReference>
<dbReference type="PANTHER" id="PTHR37293:SF7">
    <property type="entry name" value="HYPOTHETICAL PHAGE PROTEIN"/>
    <property type="match status" value="1"/>
</dbReference>
<evidence type="ECO:0000313" key="3">
    <source>
        <dbReference type="EMBL" id="QJA48854.1"/>
    </source>
</evidence>